<dbReference type="InterPro" id="IPR046341">
    <property type="entry name" value="SET_dom_sf"/>
</dbReference>
<keyword evidence="4" id="KW-0808">Transferase</keyword>
<dbReference type="Pfam" id="PF00856">
    <property type="entry name" value="SET"/>
    <property type="match status" value="1"/>
</dbReference>
<gene>
    <name evidence="9" type="ORF">SAMN05443575_0716</name>
</gene>
<dbReference type="Proteomes" id="UP000186132">
    <property type="component" value="Unassembled WGS sequence"/>
</dbReference>
<evidence type="ECO:0000256" key="6">
    <source>
        <dbReference type="SAM" id="MobiDB-lite"/>
    </source>
</evidence>
<feature type="domain" description="SET" evidence="7">
    <location>
        <begin position="19"/>
        <end position="130"/>
    </location>
</feature>
<dbReference type="SMART" id="SM00317">
    <property type="entry name" value="SET"/>
    <property type="match status" value="1"/>
</dbReference>
<evidence type="ECO:0000259" key="8">
    <source>
        <dbReference type="PROSITE" id="PS50868"/>
    </source>
</evidence>
<dbReference type="GO" id="GO:0005694">
    <property type="term" value="C:chromosome"/>
    <property type="evidence" value="ECO:0007669"/>
    <property type="project" value="UniProtKB-SubCell"/>
</dbReference>
<proteinExistence type="predicted"/>
<evidence type="ECO:0000256" key="3">
    <source>
        <dbReference type="ARBA" id="ARBA00022603"/>
    </source>
</evidence>
<feature type="region of interest" description="Disordered" evidence="6">
    <location>
        <begin position="1"/>
        <end position="22"/>
    </location>
</feature>
<keyword evidence="5" id="KW-0949">S-adenosyl-L-methionine</keyword>
<dbReference type="GO" id="GO:0032259">
    <property type="term" value="P:methylation"/>
    <property type="evidence" value="ECO:0007669"/>
    <property type="project" value="UniProtKB-KW"/>
</dbReference>
<dbReference type="PANTHER" id="PTHR22884">
    <property type="entry name" value="SET DOMAIN PROTEINS"/>
    <property type="match status" value="1"/>
</dbReference>
<dbReference type="InterPro" id="IPR003616">
    <property type="entry name" value="Post-SET_dom"/>
</dbReference>
<keyword evidence="3" id="KW-0489">Methyltransferase</keyword>
<dbReference type="Gene3D" id="2.170.270.10">
    <property type="entry name" value="SET domain"/>
    <property type="match status" value="1"/>
</dbReference>
<evidence type="ECO:0000256" key="4">
    <source>
        <dbReference type="ARBA" id="ARBA00022679"/>
    </source>
</evidence>
<dbReference type="AlphaFoldDB" id="A0A1M5DWN6"/>
<name>A0A1M5DWN6_9ACTN</name>
<feature type="domain" description="Post-SET" evidence="8">
    <location>
        <begin position="142"/>
        <end position="158"/>
    </location>
</feature>
<evidence type="ECO:0000259" key="7">
    <source>
        <dbReference type="PROSITE" id="PS50280"/>
    </source>
</evidence>
<sequence>MSTSKKDSEKTSAGTRGDKRLSVRRSGVHGKGVFAKAALPAGETLLDYEGDRISWEQACADYAAAGTAGHTFYFDLGDGTVIDGGSNGNAARFINHGCEPNCETEADEDRVRIITLRDIAVGDELFIDYNLVIDDDDPEERALYACACGAATCRGTMLAG</sequence>
<dbReference type="STRING" id="1206085.SAMN05443575_0716"/>
<dbReference type="OrthoDB" id="9790349at2"/>
<dbReference type="InterPro" id="IPR001214">
    <property type="entry name" value="SET_dom"/>
</dbReference>
<evidence type="ECO:0000256" key="2">
    <source>
        <dbReference type="ARBA" id="ARBA00022454"/>
    </source>
</evidence>
<dbReference type="GO" id="GO:0008168">
    <property type="term" value="F:methyltransferase activity"/>
    <property type="evidence" value="ECO:0007669"/>
    <property type="project" value="UniProtKB-KW"/>
</dbReference>
<dbReference type="SUPFAM" id="SSF82199">
    <property type="entry name" value="SET domain"/>
    <property type="match status" value="1"/>
</dbReference>
<evidence type="ECO:0000256" key="5">
    <source>
        <dbReference type="ARBA" id="ARBA00022691"/>
    </source>
</evidence>
<comment type="subcellular location">
    <subcellularLocation>
        <location evidence="1">Chromosome</location>
    </subcellularLocation>
</comment>
<feature type="compositionally biased region" description="Basic and acidic residues" evidence="6">
    <location>
        <begin position="1"/>
        <end position="21"/>
    </location>
</feature>
<dbReference type="PROSITE" id="PS50280">
    <property type="entry name" value="SET"/>
    <property type="match status" value="1"/>
</dbReference>
<keyword evidence="2" id="KW-0158">Chromosome</keyword>
<dbReference type="EMBL" id="FQVU01000001">
    <property type="protein sequence ID" value="SHF71407.1"/>
    <property type="molecule type" value="Genomic_DNA"/>
</dbReference>
<organism evidence="9 10">
    <name type="scientific">Jatrophihabitans endophyticus</name>
    <dbReference type="NCBI Taxonomy" id="1206085"/>
    <lineage>
        <taxon>Bacteria</taxon>
        <taxon>Bacillati</taxon>
        <taxon>Actinomycetota</taxon>
        <taxon>Actinomycetes</taxon>
        <taxon>Jatrophihabitantales</taxon>
        <taxon>Jatrophihabitantaceae</taxon>
        <taxon>Jatrophihabitans</taxon>
    </lineage>
</organism>
<reference evidence="9 10" key="1">
    <citation type="submission" date="2016-11" db="EMBL/GenBank/DDBJ databases">
        <authorList>
            <person name="Jaros S."/>
            <person name="Januszkiewicz K."/>
            <person name="Wedrychowicz H."/>
        </authorList>
    </citation>
    <scope>NUCLEOTIDE SEQUENCE [LARGE SCALE GENOMIC DNA]</scope>
    <source>
        <strain evidence="9 10">DSM 45627</strain>
    </source>
</reference>
<accession>A0A1M5DWN6</accession>
<dbReference type="PROSITE" id="PS50868">
    <property type="entry name" value="POST_SET"/>
    <property type="match status" value="1"/>
</dbReference>
<evidence type="ECO:0008006" key="11">
    <source>
        <dbReference type="Google" id="ProtNLM"/>
    </source>
</evidence>
<evidence type="ECO:0000256" key="1">
    <source>
        <dbReference type="ARBA" id="ARBA00004286"/>
    </source>
</evidence>
<evidence type="ECO:0000313" key="9">
    <source>
        <dbReference type="EMBL" id="SHF71407.1"/>
    </source>
</evidence>
<dbReference type="RefSeq" id="WP_073385966.1">
    <property type="nucleotide sequence ID" value="NZ_FQVU01000001.1"/>
</dbReference>
<keyword evidence="10" id="KW-1185">Reference proteome</keyword>
<evidence type="ECO:0000313" key="10">
    <source>
        <dbReference type="Proteomes" id="UP000186132"/>
    </source>
</evidence>
<protein>
    <recommendedName>
        <fullName evidence="11">SET domain-containing protein</fullName>
    </recommendedName>
</protein>
<dbReference type="InterPro" id="IPR050777">
    <property type="entry name" value="SET2_Histone-Lys_MeTrsfase"/>
</dbReference>